<protein>
    <submittedName>
        <fullName evidence="1 2">Uncharacterized protein</fullName>
    </submittedName>
</protein>
<dbReference type="KEGG" id="hro:HELRODRAFT_175031"/>
<evidence type="ECO:0000313" key="3">
    <source>
        <dbReference type="Proteomes" id="UP000015101"/>
    </source>
</evidence>
<dbReference type="Proteomes" id="UP000015101">
    <property type="component" value="Unassembled WGS sequence"/>
</dbReference>
<evidence type="ECO:0000313" key="2">
    <source>
        <dbReference type="EnsemblMetazoa" id="HelroP175031"/>
    </source>
</evidence>
<dbReference type="EnsemblMetazoa" id="HelroT175031">
    <property type="protein sequence ID" value="HelroP175031"/>
    <property type="gene ID" value="HelroG175031"/>
</dbReference>
<sequence>MKVKKVRDIRRLTLKRYRKEIHGCPDVSAPSKHIRISRYDTYYLQVSCNFTSNFVETTWYYKCDLATNKWISINSNDLHSNLDITSPPWMRCVEPIRVLEKPTKLQNQQTVYISKIFDYFKGF</sequence>
<dbReference type="RefSeq" id="XP_009020719.1">
    <property type="nucleotide sequence ID" value="XM_009022471.1"/>
</dbReference>
<gene>
    <name evidence="2" type="primary">20205211</name>
    <name evidence="1" type="ORF">HELRODRAFT_175031</name>
</gene>
<accession>T1F8R2</accession>
<dbReference type="GeneID" id="20205211"/>
<reference evidence="1 3" key="2">
    <citation type="journal article" date="2013" name="Nature">
        <title>Insights into bilaterian evolution from three spiralian genomes.</title>
        <authorList>
            <person name="Simakov O."/>
            <person name="Marletaz F."/>
            <person name="Cho S.J."/>
            <person name="Edsinger-Gonzales E."/>
            <person name="Havlak P."/>
            <person name="Hellsten U."/>
            <person name="Kuo D.H."/>
            <person name="Larsson T."/>
            <person name="Lv J."/>
            <person name="Arendt D."/>
            <person name="Savage R."/>
            <person name="Osoegawa K."/>
            <person name="de Jong P."/>
            <person name="Grimwood J."/>
            <person name="Chapman J.A."/>
            <person name="Shapiro H."/>
            <person name="Aerts A."/>
            <person name="Otillar R.P."/>
            <person name="Terry A.Y."/>
            <person name="Boore J.L."/>
            <person name="Grigoriev I.V."/>
            <person name="Lindberg D.R."/>
            <person name="Seaver E.C."/>
            <person name="Weisblat D.A."/>
            <person name="Putnam N.H."/>
            <person name="Rokhsar D.S."/>
        </authorList>
    </citation>
    <scope>NUCLEOTIDE SEQUENCE</scope>
</reference>
<proteinExistence type="predicted"/>
<reference evidence="3" key="1">
    <citation type="submission" date="2012-12" db="EMBL/GenBank/DDBJ databases">
        <authorList>
            <person name="Hellsten U."/>
            <person name="Grimwood J."/>
            <person name="Chapman J.A."/>
            <person name="Shapiro H."/>
            <person name="Aerts A."/>
            <person name="Otillar R.P."/>
            <person name="Terry A.Y."/>
            <person name="Boore J.L."/>
            <person name="Simakov O."/>
            <person name="Marletaz F."/>
            <person name="Cho S.-J."/>
            <person name="Edsinger-Gonzales E."/>
            <person name="Havlak P."/>
            <person name="Kuo D.-H."/>
            <person name="Larsson T."/>
            <person name="Lv J."/>
            <person name="Arendt D."/>
            <person name="Savage R."/>
            <person name="Osoegawa K."/>
            <person name="de Jong P."/>
            <person name="Lindberg D.R."/>
            <person name="Seaver E.C."/>
            <person name="Weisblat D.A."/>
            <person name="Putnam N.H."/>
            <person name="Grigoriev I.V."/>
            <person name="Rokhsar D.S."/>
        </authorList>
    </citation>
    <scope>NUCLEOTIDE SEQUENCE</scope>
</reference>
<organism evidence="2 3">
    <name type="scientific">Helobdella robusta</name>
    <name type="common">Californian leech</name>
    <dbReference type="NCBI Taxonomy" id="6412"/>
    <lineage>
        <taxon>Eukaryota</taxon>
        <taxon>Metazoa</taxon>
        <taxon>Spiralia</taxon>
        <taxon>Lophotrochozoa</taxon>
        <taxon>Annelida</taxon>
        <taxon>Clitellata</taxon>
        <taxon>Hirudinea</taxon>
        <taxon>Rhynchobdellida</taxon>
        <taxon>Glossiphoniidae</taxon>
        <taxon>Helobdella</taxon>
    </lineage>
</organism>
<dbReference type="EMBL" id="AMQM01005126">
    <property type="status" value="NOT_ANNOTATED_CDS"/>
    <property type="molecule type" value="Genomic_DNA"/>
</dbReference>
<dbReference type="CTD" id="20205211"/>
<keyword evidence="3" id="KW-1185">Reference proteome</keyword>
<dbReference type="HOGENOM" id="CLU_2017702_0_0_1"/>
<dbReference type="InParanoid" id="T1F8R2"/>
<reference evidence="2" key="3">
    <citation type="submission" date="2015-06" db="UniProtKB">
        <authorList>
            <consortium name="EnsemblMetazoa"/>
        </authorList>
    </citation>
    <scope>IDENTIFICATION</scope>
</reference>
<evidence type="ECO:0000313" key="1">
    <source>
        <dbReference type="EMBL" id="ESO01007.1"/>
    </source>
</evidence>
<name>T1F8R2_HELRO</name>
<dbReference type="EMBL" id="KB096830">
    <property type="protein sequence ID" value="ESO01007.1"/>
    <property type="molecule type" value="Genomic_DNA"/>
</dbReference>
<dbReference type="AlphaFoldDB" id="T1F8R2"/>